<reference evidence="12 13" key="1">
    <citation type="journal article" date="2020" name="G3 (Bethesda)">
        <title>Improved Reference Genome for Cyclotella cryptica CCMP332, a Model for Cell Wall Morphogenesis, Salinity Adaptation, and Lipid Production in Diatoms (Bacillariophyta).</title>
        <authorList>
            <person name="Roberts W.R."/>
            <person name="Downey K.M."/>
            <person name="Ruck E.C."/>
            <person name="Traller J.C."/>
            <person name="Alverson A.J."/>
        </authorList>
    </citation>
    <scope>NUCLEOTIDE SEQUENCE [LARGE SCALE GENOMIC DNA]</scope>
    <source>
        <strain evidence="12 13">CCMP332</strain>
    </source>
</reference>
<keyword evidence="13" id="KW-1185">Reference proteome</keyword>
<feature type="binding site" evidence="8">
    <location>
        <position position="386"/>
    </location>
    <ligand>
        <name>Zn(2+)</name>
        <dbReference type="ChEBI" id="CHEBI:29105"/>
    </ligand>
</feature>
<evidence type="ECO:0000256" key="9">
    <source>
        <dbReference type="SAM" id="MobiDB-lite"/>
    </source>
</evidence>
<dbReference type="Gene3D" id="3.40.50.1220">
    <property type="entry name" value="TPP-binding domain"/>
    <property type="match status" value="2"/>
</dbReference>
<keyword evidence="4" id="KW-0863">Zinc-finger</keyword>
<dbReference type="EMBL" id="JABMIG020000153">
    <property type="protein sequence ID" value="KAL3788684.1"/>
    <property type="molecule type" value="Genomic_DNA"/>
</dbReference>
<evidence type="ECO:0000256" key="3">
    <source>
        <dbReference type="ARBA" id="ARBA00022723"/>
    </source>
</evidence>
<dbReference type="Gene3D" id="3.30.40.100">
    <property type="match status" value="1"/>
</dbReference>
<evidence type="ECO:0000256" key="6">
    <source>
        <dbReference type="ARBA" id="ARBA00023027"/>
    </source>
</evidence>
<feature type="binding site" evidence="8">
    <location>
        <position position="354"/>
    </location>
    <ligand>
        <name>Zn(2+)</name>
        <dbReference type="ChEBI" id="CHEBI:29105"/>
    </ligand>
</feature>
<dbReference type="Proteomes" id="UP001516023">
    <property type="component" value="Unassembled WGS sequence"/>
</dbReference>
<evidence type="ECO:0000256" key="7">
    <source>
        <dbReference type="ARBA" id="ARBA00038170"/>
    </source>
</evidence>
<evidence type="ECO:0000256" key="5">
    <source>
        <dbReference type="ARBA" id="ARBA00022833"/>
    </source>
</evidence>
<dbReference type="SUPFAM" id="SSF52467">
    <property type="entry name" value="DHS-like NAD/FAD-binding domain"/>
    <property type="match status" value="1"/>
</dbReference>
<gene>
    <name evidence="12" type="ORF">HJC23_001883</name>
</gene>
<keyword evidence="3 8" id="KW-0479">Metal-binding</keyword>
<keyword evidence="5 8" id="KW-0862">Zinc</keyword>
<evidence type="ECO:0000256" key="2">
    <source>
        <dbReference type="ARBA" id="ARBA00022679"/>
    </source>
</evidence>
<feature type="domain" description="CW-type" evidence="11">
    <location>
        <begin position="131"/>
        <end position="184"/>
    </location>
</feature>
<dbReference type="Pfam" id="PF02146">
    <property type="entry name" value="SIR2"/>
    <property type="match status" value="2"/>
</dbReference>
<dbReference type="PROSITE" id="PS50305">
    <property type="entry name" value="SIRTUIN"/>
    <property type="match status" value="1"/>
</dbReference>
<dbReference type="InterPro" id="IPR011124">
    <property type="entry name" value="Znf_CW"/>
</dbReference>
<evidence type="ECO:0000256" key="1">
    <source>
        <dbReference type="ARBA" id="ARBA00012928"/>
    </source>
</evidence>
<evidence type="ECO:0000256" key="4">
    <source>
        <dbReference type="ARBA" id="ARBA00022771"/>
    </source>
</evidence>
<name>A0ABD3PM28_9STRA</name>
<evidence type="ECO:0000313" key="12">
    <source>
        <dbReference type="EMBL" id="KAL3788684.1"/>
    </source>
</evidence>
<feature type="compositionally biased region" description="Polar residues" evidence="9">
    <location>
        <begin position="186"/>
        <end position="203"/>
    </location>
</feature>
<feature type="binding site" evidence="8">
    <location>
        <position position="351"/>
    </location>
    <ligand>
        <name>Zn(2+)</name>
        <dbReference type="ChEBI" id="CHEBI:29105"/>
    </ligand>
</feature>
<evidence type="ECO:0000259" key="10">
    <source>
        <dbReference type="PROSITE" id="PS50305"/>
    </source>
</evidence>
<protein>
    <recommendedName>
        <fullName evidence="1">protein acetyllysine N-acetyltransferase</fullName>
        <ecNumber evidence="1">2.3.1.286</ecNumber>
    </recommendedName>
</protein>
<dbReference type="InterPro" id="IPR029035">
    <property type="entry name" value="DHS-like_NAD/FAD-binding_dom"/>
</dbReference>
<accession>A0ABD3PM28</accession>
<proteinExistence type="inferred from homology"/>
<feature type="domain" description="Deacetylase sirtuin-type" evidence="10">
    <location>
        <begin position="37"/>
        <end position="490"/>
    </location>
</feature>
<dbReference type="EC" id="2.3.1.286" evidence="1"/>
<evidence type="ECO:0000313" key="13">
    <source>
        <dbReference type="Proteomes" id="UP001516023"/>
    </source>
</evidence>
<sequence>MSAGYAERLSEYPNKASLFVLLFMTGVCGLPETYDSTRSLSSKLDALAKLLRLSSHTVVLTGAGCSTAAGIPDFRGPNGIWTREQREKRNKRKKGRKRKVCAVDDVKHALSGKEIKNLDRCGNSMKDRYAGSKSPTWVQCDLCKKWRRIPTSKTAELSTHWTCCMNIMDDPHHSNCSDPEEDYNRGSRTQSGFTPTDLASQSSNGGNCLPVLVSSSATEDNAITHKPCSADGNVAPSIVSLSKIAENPALAKSLPNSFVRLETSSKQISPSFASAVPTYTHRALTHLVLQPPPLKQDESYGSHYEAPSEKTPQRTFIHHIVTQNVDGLHRKSRLPRKHQSILHGDIFTEVCDTCHTEHVRPFEISSIGLAYTGRKCTLGGDPPGSCQGRLKDTLLDWENDLPEEDWRRAQEECMEAELIICMGTSLNIEPAASLCTFALQDDMAATRTKRKFGYVIVNLQKTPYDDDAALVIRGKVDDVMDGLMWRLGYSRDWDDLYDYGKKI</sequence>
<dbReference type="AlphaFoldDB" id="A0ABD3PM28"/>
<dbReference type="InterPro" id="IPR003000">
    <property type="entry name" value="Sirtuin"/>
</dbReference>
<organism evidence="12 13">
    <name type="scientific">Cyclotella cryptica</name>
    <dbReference type="NCBI Taxonomy" id="29204"/>
    <lineage>
        <taxon>Eukaryota</taxon>
        <taxon>Sar</taxon>
        <taxon>Stramenopiles</taxon>
        <taxon>Ochrophyta</taxon>
        <taxon>Bacillariophyta</taxon>
        <taxon>Coscinodiscophyceae</taxon>
        <taxon>Thalassiosirophycidae</taxon>
        <taxon>Stephanodiscales</taxon>
        <taxon>Stephanodiscaceae</taxon>
        <taxon>Cyclotella</taxon>
    </lineage>
</organism>
<feature type="active site" description="Proton acceptor" evidence="8">
    <location>
        <position position="343"/>
    </location>
</feature>
<dbReference type="PANTHER" id="PTHR11085:SF12">
    <property type="entry name" value="NAD-DEPENDENT PROTEIN DEACYLASE SIRTUIN-6"/>
    <property type="match status" value="1"/>
</dbReference>
<feature type="region of interest" description="Disordered" evidence="9">
    <location>
        <begin position="175"/>
        <end position="203"/>
    </location>
</feature>
<evidence type="ECO:0000259" key="11">
    <source>
        <dbReference type="PROSITE" id="PS51050"/>
    </source>
</evidence>
<comment type="caution">
    <text evidence="12">The sequence shown here is derived from an EMBL/GenBank/DDBJ whole genome shotgun (WGS) entry which is preliminary data.</text>
</comment>
<keyword evidence="2" id="KW-0808">Transferase</keyword>
<keyword evidence="6" id="KW-0520">NAD</keyword>
<evidence type="ECO:0000256" key="8">
    <source>
        <dbReference type="PROSITE-ProRule" id="PRU00236"/>
    </source>
</evidence>
<dbReference type="InterPro" id="IPR026590">
    <property type="entry name" value="Ssirtuin_cat_dom"/>
</dbReference>
<dbReference type="Pfam" id="PF07496">
    <property type="entry name" value="zf-CW"/>
    <property type="match status" value="1"/>
</dbReference>
<dbReference type="InterPro" id="IPR050134">
    <property type="entry name" value="NAD-dep_sirtuin_deacylases"/>
</dbReference>
<dbReference type="Gene3D" id="2.20.28.200">
    <property type="match status" value="1"/>
</dbReference>
<dbReference type="PROSITE" id="PS51050">
    <property type="entry name" value="ZF_CW"/>
    <property type="match status" value="1"/>
</dbReference>
<dbReference type="GO" id="GO:0034979">
    <property type="term" value="F:NAD-dependent protein lysine deacetylase activity"/>
    <property type="evidence" value="ECO:0007669"/>
    <property type="project" value="UniProtKB-EC"/>
</dbReference>
<dbReference type="PANTHER" id="PTHR11085">
    <property type="entry name" value="NAD-DEPENDENT PROTEIN DEACYLASE SIRTUIN-5, MITOCHONDRIAL-RELATED"/>
    <property type="match status" value="1"/>
</dbReference>
<comment type="similarity">
    <text evidence="7">Belongs to the sirtuin family. Class IV subfamily.</text>
</comment>
<feature type="binding site" evidence="8">
    <location>
        <position position="376"/>
    </location>
    <ligand>
        <name>Zn(2+)</name>
        <dbReference type="ChEBI" id="CHEBI:29105"/>
    </ligand>
</feature>
<dbReference type="GO" id="GO:0008270">
    <property type="term" value="F:zinc ion binding"/>
    <property type="evidence" value="ECO:0007669"/>
    <property type="project" value="UniProtKB-KW"/>
</dbReference>